<dbReference type="Pfam" id="PF01390">
    <property type="entry name" value="SEA"/>
    <property type="match status" value="1"/>
</dbReference>
<evidence type="ECO:0000259" key="1">
    <source>
        <dbReference type="PROSITE" id="PS50024"/>
    </source>
</evidence>
<dbReference type="AlphaFoldDB" id="A0A6P5JQ39"/>
<dbReference type="PROSITE" id="PS50024">
    <property type="entry name" value="SEA"/>
    <property type="match status" value="1"/>
</dbReference>
<dbReference type="InParanoid" id="A0A6P5JQ39"/>
<gene>
    <name evidence="3" type="primary">LOC110204393</name>
</gene>
<name>A0A6P5JQ39_PHACI</name>
<reference evidence="3" key="1">
    <citation type="submission" date="2025-08" db="UniProtKB">
        <authorList>
            <consortium name="RefSeq"/>
        </authorList>
    </citation>
    <scope>IDENTIFICATION</scope>
    <source>
        <tissue evidence="3">Spleen</tissue>
    </source>
</reference>
<dbReference type="Gene3D" id="3.30.70.960">
    <property type="entry name" value="SEA domain"/>
    <property type="match status" value="1"/>
</dbReference>
<sequence>MDQGCKRERKAPCPLHPGLLIRISTPAPSPESTAFSLDTFTLNFTITNLRYTTGMSQMGSSKFNSVDNALERLLGSLFAKTTLGSQYVGCKLILLR</sequence>
<dbReference type="GeneID" id="110204393"/>
<dbReference type="InterPro" id="IPR000082">
    <property type="entry name" value="SEA_dom"/>
</dbReference>
<accession>A0A6P5JQ39</accession>
<dbReference type="SUPFAM" id="SSF82671">
    <property type="entry name" value="SEA domain"/>
    <property type="match status" value="1"/>
</dbReference>
<proteinExistence type="predicted"/>
<dbReference type="KEGG" id="pcw:110204393"/>
<dbReference type="RefSeq" id="XP_020836300.1">
    <property type="nucleotide sequence ID" value="XM_020980641.1"/>
</dbReference>
<dbReference type="InterPro" id="IPR036364">
    <property type="entry name" value="SEA_dom_sf"/>
</dbReference>
<evidence type="ECO:0000313" key="2">
    <source>
        <dbReference type="Proteomes" id="UP000515140"/>
    </source>
</evidence>
<protein>
    <submittedName>
        <fullName evidence="3">Mucin-16-like isoform X1</fullName>
    </submittedName>
</protein>
<dbReference type="Proteomes" id="UP000515140">
    <property type="component" value="Unplaced"/>
</dbReference>
<dbReference type="PANTHER" id="PTHR14672:SF1">
    <property type="entry name" value="MUCIN-16"/>
    <property type="match status" value="1"/>
</dbReference>
<evidence type="ECO:0000313" key="3">
    <source>
        <dbReference type="RefSeq" id="XP_020836300.1"/>
    </source>
</evidence>
<feature type="domain" description="SEA" evidence="1">
    <location>
        <begin position="36"/>
        <end position="96"/>
    </location>
</feature>
<dbReference type="InterPro" id="IPR028850">
    <property type="entry name" value="MUC16"/>
</dbReference>
<keyword evidence="2" id="KW-1185">Reference proteome</keyword>
<organism evidence="2 3">
    <name type="scientific">Phascolarctos cinereus</name>
    <name type="common">Koala</name>
    <dbReference type="NCBI Taxonomy" id="38626"/>
    <lineage>
        <taxon>Eukaryota</taxon>
        <taxon>Metazoa</taxon>
        <taxon>Chordata</taxon>
        <taxon>Craniata</taxon>
        <taxon>Vertebrata</taxon>
        <taxon>Euteleostomi</taxon>
        <taxon>Mammalia</taxon>
        <taxon>Metatheria</taxon>
        <taxon>Diprotodontia</taxon>
        <taxon>Phascolarctidae</taxon>
        <taxon>Phascolarctos</taxon>
    </lineage>
</organism>
<dbReference type="PANTHER" id="PTHR14672">
    <property type="entry name" value="MUCIN-16"/>
    <property type="match status" value="1"/>
</dbReference>